<reference evidence="1 2" key="1">
    <citation type="submission" date="2019-01" db="EMBL/GenBank/DDBJ databases">
        <authorList>
            <person name="Chen W.-M."/>
        </authorList>
    </citation>
    <scope>NUCLEOTIDE SEQUENCE [LARGE SCALE GENOMIC DNA]</scope>
    <source>
        <strain evidence="1 2">TLA-22</strain>
    </source>
</reference>
<accession>A0A437JCL0</accession>
<sequence length="175" mass="18709">MSAVLPWAIALIAAATPIIPSTPDLGKAEARCRPGESGPSFLLDIVGLKDRQGKLKVEVYPANDRDFLQDDNILIAQGKTFRRVEVPVQHGSAVQLCVRVPGPGRYAVTVLHDRDANRKFGLSVDGVGFGGNPKLGMGKPKAAAATIIAGNSPTRERIVMNYRRGLLSFGPIRAL</sequence>
<evidence type="ECO:0000313" key="2">
    <source>
        <dbReference type="Proteomes" id="UP000282977"/>
    </source>
</evidence>
<gene>
    <name evidence="1" type="ORF">ENE74_03415</name>
</gene>
<dbReference type="Proteomes" id="UP000282977">
    <property type="component" value="Unassembled WGS sequence"/>
</dbReference>
<name>A0A437JCL0_9SPHN</name>
<keyword evidence="2" id="KW-1185">Reference proteome</keyword>
<dbReference type="AlphaFoldDB" id="A0A437JCL0"/>
<protein>
    <submittedName>
        <fullName evidence="1">DUF2141 domain-containing protein</fullName>
    </submittedName>
</protein>
<dbReference type="OrthoDB" id="7449018at2"/>
<dbReference type="Pfam" id="PF09912">
    <property type="entry name" value="DUF2141"/>
    <property type="match status" value="1"/>
</dbReference>
<comment type="caution">
    <text evidence="1">The sequence shown here is derived from an EMBL/GenBank/DDBJ whole genome shotgun (WGS) entry which is preliminary data.</text>
</comment>
<proteinExistence type="predicted"/>
<evidence type="ECO:0000313" key="1">
    <source>
        <dbReference type="EMBL" id="RVT43668.1"/>
    </source>
</evidence>
<dbReference type="EMBL" id="RZUL01000001">
    <property type="protein sequence ID" value="RVT43668.1"/>
    <property type="molecule type" value="Genomic_DNA"/>
</dbReference>
<dbReference type="InterPro" id="IPR018673">
    <property type="entry name" value="DUF2141"/>
</dbReference>
<dbReference type="RefSeq" id="WP_127689207.1">
    <property type="nucleotide sequence ID" value="NZ_RZUL01000001.1"/>
</dbReference>
<organism evidence="1 2">
    <name type="scientific">Sphingobium algorifonticola</name>
    <dbReference type="NCBI Taxonomy" id="2008318"/>
    <lineage>
        <taxon>Bacteria</taxon>
        <taxon>Pseudomonadati</taxon>
        <taxon>Pseudomonadota</taxon>
        <taxon>Alphaproteobacteria</taxon>
        <taxon>Sphingomonadales</taxon>
        <taxon>Sphingomonadaceae</taxon>
        <taxon>Sphingobium</taxon>
    </lineage>
</organism>